<dbReference type="OrthoDB" id="2116030at2759"/>
<sequence length="149" mass="16107">MSLRPTLVRLAQHARQPMMHFPDRKAPHGTHEPAPHPCAPQSVIDSFSRFSEARQNPIAPRQDAAASSSYGGGPTTGELKSQGQGSGSSSAGGGAAGGVLENESHLPKWLRRDRYAPTEEEMDAVMSGGATNSREFTKAYQKLWYTPQF</sequence>
<evidence type="ECO:0000256" key="4">
    <source>
        <dbReference type="SAM" id="MobiDB-lite"/>
    </source>
</evidence>
<keyword evidence="6" id="KW-1185">Reference proteome</keyword>
<evidence type="ECO:0000256" key="3">
    <source>
        <dbReference type="ARBA" id="ARBA00043970"/>
    </source>
</evidence>
<feature type="compositionally biased region" description="Basic and acidic residues" evidence="4">
    <location>
        <begin position="21"/>
        <end position="34"/>
    </location>
</feature>
<evidence type="ECO:0000313" key="5">
    <source>
        <dbReference type="EMBL" id="KAG0656753.1"/>
    </source>
</evidence>
<comment type="subcellular location">
    <subcellularLocation>
        <location evidence="1">Mitochondrion</location>
    </subcellularLocation>
</comment>
<feature type="region of interest" description="Disordered" evidence="4">
    <location>
        <begin position="13"/>
        <end position="114"/>
    </location>
</feature>
<name>A0A9P6VXD6_RHOMI</name>
<dbReference type="EMBL" id="PUHQ01000092">
    <property type="protein sequence ID" value="KAG0656753.1"/>
    <property type="molecule type" value="Genomic_DNA"/>
</dbReference>
<evidence type="ECO:0000313" key="6">
    <source>
        <dbReference type="Proteomes" id="UP000777482"/>
    </source>
</evidence>
<dbReference type="GO" id="GO:0006103">
    <property type="term" value="P:2-oxoglutarate metabolic process"/>
    <property type="evidence" value="ECO:0007669"/>
    <property type="project" value="InterPro"/>
</dbReference>
<protein>
    <submittedName>
        <fullName evidence="5">Uncharacterized protein</fullName>
    </submittedName>
</protein>
<organism evidence="5 6">
    <name type="scientific">Rhodotorula mucilaginosa</name>
    <name type="common">Yeast</name>
    <name type="synonym">Rhodotorula rubra</name>
    <dbReference type="NCBI Taxonomy" id="5537"/>
    <lineage>
        <taxon>Eukaryota</taxon>
        <taxon>Fungi</taxon>
        <taxon>Dikarya</taxon>
        <taxon>Basidiomycota</taxon>
        <taxon>Pucciniomycotina</taxon>
        <taxon>Microbotryomycetes</taxon>
        <taxon>Sporidiobolales</taxon>
        <taxon>Sporidiobolaceae</taxon>
        <taxon>Rhodotorula</taxon>
    </lineage>
</organism>
<comment type="similarity">
    <text evidence="3">Belongs to the alpha-ketoglutarate dehydrogenase component 4 family.</text>
</comment>
<gene>
    <name evidence="5" type="ORF">C6P46_006959</name>
</gene>
<dbReference type="GO" id="GO:0005739">
    <property type="term" value="C:mitochondrion"/>
    <property type="evidence" value="ECO:0007669"/>
    <property type="project" value="UniProtKB-SubCell"/>
</dbReference>
<dbReference type="Proteomes" id="UP000777482">
    <property type="component" value="Unassembled WGS sequence"/>
</dbReference>
<dbReference type="AlphaFoldDB" id="A0A9P6VXD6"/>
<feature type="compositionally biased region" description="Basic and acidic residues" evidence="4">
    <location>
        <begin position="102"/>
        <end position="114"/>
    </location>
</feature>
<comment type="caution">
    <text evidence="5">The sequence shown here is derived from an EMBL/GenBank/DDBJ whole genome shotgun (WGS) entry which is preliminary data.</text>
</comment>
<dbReference type="Pfam" id="PF10937">
    <property type="entry name" value="Kgd4-YMR31"/>
    <property type="match status" value="1"/>
</dbReference>
<feature type="compositionally biased region" description="Gly residues" evidence="4">
    <location>
        <begin position="84"/>
        <end position="97"/>
    </location>
</feature>
<evidence type="ECO:0000256" key="2">
    <source>
        <dbReference type="ARBA" id="ARBA00023128"/>
    </source>
</evidence>
<keyword evidence="2" id="KW-0496">Mitochondrion</keyword>
<evidence type="ECO:0000256" key="1">
    <source>
        <dbReference type="ARBA" id="ARBA00004173"/>
    </source>
</evidence>
<dbReference type="InterPro" id="IPR020373">
    <property type="entry name" value="Kgd4/YMR-31"/>
</dbReference>
<reference evidence="5 6" key="1">
    <citation type="submission" date="2020-11" db="EMBL/GenBank/DDBJ databases">
        <title>Kefir isolates.</title>
        <authorList>
            <person name="Marcisauskas S."/>
            <person name="Kim Y."/>
            <person name="Blasche S."/>
        </authorList>
    </citation>
    <scope>NUCLEOTIDE SEQUENCE [LARGE SCALE GENOMIC DNA]</scope>
    <source>
        <strain evidence="5 6">KR</strain>
    </source>
</reference>
<proteinExistence type="inferred from homology"/>
<accession>A0A9P6VXD6</accession>